<accession>A0A2T5IZL6</accession>
<dbReference type="OrthoDB" id="7353866at2"/>
<name>A0A2T5IZL6_9GAMM</name>
<keyword evidence="3" id="KW-1185">Reference proteome</keyword>
<keyword evidence="1" id="KW-1133">Transmembrane helix</keyword>
<reference evidence="2 3" key="1">
    <citation type="submission" date="2018-04" db="EMBL/GenBank/DDBJ databases">
        <title>Genomic Encyclopedia of Archaeal and Bacterial Type Strains, Phase II (KMG-II): from individual species to whole genera.</title>
        <authorList>
            <person name="Goeker M."/>
        </authorList>
    </citation>
    <scope>NUCLEOTIDE SEQUENCE [LARGE SCALE GENOMIC DNA]</scope>
    <source>
        <strain evidence="2 3">DSM 5822</strain>
    </source>
</reference>
<evidence type="ECO:0000313" key="2">
    <source>
        <dbReference type="EMBL" id="PTQ89483.1"/>
    </source>
</evidence>
<protein>
    <submittedName>
        <fullName evidence="2">Uncharacterized protein</fullName>
    </submittedName>
</protein>
<organism evidence="2 3">
    <name type="scientific">Agitococcus lubricus</name>
    <dbReference type="NCBI Taxonomy" id="1077255"/>
    <lineage>
        <taxon>Bacteria</taxon>
        <taxon>Pseudomonadati</taxon>
        <taxon>Pseudomonadota</taxon>
        <taxon>Gammaproteobacteria</taxon>
        <taxon>Moraxellales</taxon>
        <taxon>Moraxellaceae</taxon>
        <taxon>Agitococcus</taxon>
    </lineage>
</organism>
<feature type="transmembrane region" description="Helical" evidence="1">
    <location>
        <begin position="126"/>
        <end position="144"/>
    </location>
</feature>
<gene>
    <name evidence="2" type="ORF">C8N29_10614</name>
</gene>
<dbReference type="Proteomes" id="UP000244223">
    <property type="component" value="Unassembled WGS sequence"/>
</dbReference>
<evidence type="ECO:0000313" key="3">
    <source>
        <dbReference type="Proteomes" id="UP000244223"/>
    </source>
</evidence>
<sequence length="146" mass="16054">MKNEQENQNLTKIPSNVPTHINLGAATSMDLSWLSENERKALLIDYAKGMIDINKKAQDLHIDAEALKKVLNDLSGTTREVSESGNAVTITHTQTTKVGRTEIMMGNTQQAQSGKLSKSQTGEKDWTPYYVFAAIFALIVIAAMSK</sequence>
<dbReference type="AlphaFoldDB" id="A0A2T5IZL6"/>
<dbReference type="EMBL" id="QAON01000006">
    <property type="protein sequence ID" value="PTQ89483.1"/>
    <property type="molecule type" value="Genomic_DNA"/>
</dbReference>
<evidence type="ECO:0000256" key="1">
    <source>
        <dbReference type="SAM" id="Phobius"/>
    </source>
</evidence>
<keyword evidence="1" id="KW-0812">Transmembrane</keyword>
<dbReference type="RefSeq" id="WP_146164435.1">
    <property type="nucleotide sequence ID" value="NZ_QAON01000006.1"/>
</dbReference>
<comment type="caution">
    <text evidence="2">The sequence shown here is derived from an EMBL/GenBank/DDBJ whole genome shotgun (WGS) entry which is preliminary data.</text>
</comment>
<keyword evidence="1" id="KW-0472">Membrane</keyword>
<proteinExistence type="predicted"/>